<comment type="caution">
    <text evidence="7">The sequence shown here is derived from an EMBL/GenBank/DDBJ whole genome shotgun (WGS) entry which is preliminary data.</text>
</comment>
<dbReference type="PANTHER" id="PTHR30173:SF36">
    <property type="entry name" value="ECF RNA POLYMERASE SIGMA FACTOR SIGJ"/>
    <property type="match status" value="1"/>
</dbReference>
<dbReference type="InterPro" id="IPR052704">
    <property type="entry name" value="ECF_Sigma-70_Domain"/>
</dbReference>
<feature type="domain" description="RNA polymerase sigma factor 70 region 4 type 2" evidence="6">
    <location>
        <begin position="3"/>
        <end position="50"/>
    </location>
</feature>
<comment type="similarity">
    <text evidence="1">Belongs to the sigma-70 factor family. ECF subfamily.</text>
</comment>
<dbReference type="Proteomes" id="UP000249304">
    <property type="component" value="Unassembled WGS sequence"/>
</dbReference>
<evidence type="ECO:0000259" key="6">
    <source>
        <dbReference type="Pfam" id="PF08281"/>
    </source>
</evidence>
<feature type="region of interest" description="Disordered" evidence="5">
    <location>
        <begin position="49"/>
        <end position="85"/>
    </location>
</feature>
<dbReference type="Gene3D" id="1.10.10.10">
    <property type="entry name" value="Winged helix-like DNA-binding domain superfamily/Winged helix DNA-binding domain"/>
    <property type="match status" value="1"/>
</dbReference>
<dbReference type="Pfam" id="PF08281">
    <property type="entry name" value="Sigma70_r4_2"/>
    <property type="match status" value="1"/>
</dbReference>
<keyword evidence="4" id="KW-0804">Transcription</keyword>
<dbReference type="InterPro" id="IPR013324">
    <property type="entry name" value="RNA_pol_sigma_r3/r4-like"/>
</dbReference>
<dbReference type="InterPro" id="IPR013249">
    <property type="entry name" value="RNA_pol_sigma70_r4_t2"/>
</dbReference>
<dbReference type="AlphaFoldDB" id="A0A2W2FMS0"/>
<dbReference type="GO" id="GO:0016987">
    <property type="term" value="F:sigma factor activity"/>
    <property type="evidence" value="ECO:0007669"/>
    <property type="project" value="UniProtKB-KW"/>
</dbReference>
<dbReference type="InterPro" id="IPR036388">
    <property type="entry name" value="WH-like_DNA-bd_sf"/>
</dbReference>
<keyword evidence="8" id="KW-1185">Reference proteome</keyword>
<dbReference type="PANTHER" id="PTHR30173">
    <property type="entry name" value="SIGMA 19 FACTOR"/>
    <property type="match status" value="1"/>
</dbReference>
<reference evidence="7 8" key="1">
    <citation type="submission" date="2018-01" db="EMBL/GenBank/DDBJ databases">
        <title>Draft genome sequence of Nonomuraea sp. KC333.</title>
        <authorList>
            <person name="Sahin N."/>
            <person name="Saygin H."/>
            <person name="Ay H."/>
        </authorList>
    </citation>
    <scope>NUCLEOTIDE SEQUENCE [LARGE SCALE GENOMIC DNA]</scope>
    <source>
        <strain evidence="7 8">KC333</strain>
    </source>
</reference>
<dbReference type="GO" id="GO:0003677">
    <property type="term" value="F:DNA binding"/>
    <property type="evidence" value="ECO:0007669"/>
    <property type="project" value="InterPro"/>
</dbReference>
<accession>A0A2W2FMS0</accession>
<keyword evidence="3" id="KW-0731">Sigma factor</keyword>
<evidence type="ECO:0000256" key="3">
    <source>
        <dbReference type="ARBA" id="ARBA00023082"/>
    </source>
</evidence>
<gene>
    <name evidence="7" type="ORF">C1J01_21125</name>
</gene>
<evidence type="ECO:0000313" key="7">
    <source>
        <dbReference type="EMBL" id="PZG16404.1"/>
    </source>
</evidence>
<organism evidence="7 8">
    <name type="scientific">Nonomuraea aridisoli</name>
    <dbReference type="NCBI Taxonomy" id="2070368"/>
    <lineage>
        <taxon>Bacteria</taxon>
        <taxon>Bacillati</taxon>
        <taxon>Actinomycetota</taxon>
        <taxon>Actinomycetes</taxon>
        <taxon>Streptosporangiales</taxon>
        <taxon>Streptosporangiaceae</taxon>
        <taxon>Nonomuraea</taxon>
    </lineage>
</organism>
<dbReference type="EMBL" id="POUD01000085">
    <property type="protein sequence ID" value="PZG16404.1"/>
    <property type="molecule type" value="Genomic_DNA"/>
</dbReference>
<evidence type="ECO:0000256" key="2">
    <source>
        <dbReference type="ARBA" id="ARBA00023015"/>
    </source>
</evidence>
<dbReference type="SUPFAM" id="SSF88659">
    <property type="entry name" value="Sigma3 and sigma4 domains of RNA polymerase sigma factors"/>
    <property type="match status" value="1"/>
</dbReference>
<sequence>MILLERLTPPERAAFVLREAFGHSHREVAGILGVQEASARQLYRRARERLDGARPRFPADRDQAEGHGVRQERPAVRTDRRPLPG</sequence>
<keyword evidence="2" id="KW-0805">Transcription regulation</keyword>
<name>A0A2W2FMS0_9ACTN</name>
<evidence type="ECO:0000256" key="1">
    <source>
        <dbReference type="ARBA" id="ARBA00010641"/>
    </source>
</evidence>
<protein>
    <recommendedName>
        <fullName evidence="6">RNA polymerase sigma factor 70 region 4 type 2 domain-containing protein</fullName>
    </recommendedName>
</protein>
<dbReference type="OrthoDB" id="3211555at2"/>
<evidence type="ECO:0000256" key="5">
    <source>
        <dbReference type="SAM" id="MobiDB-lite"/>
    </source>
</evidence>
<evidence type="ECO:0000313" key="8">
    <source>
        <dbReference type="Proteomes" id="UP000249304"/>
    </source>
</evidence>
<proteinExistence type="inferred from homology"/>
<evidence type="ECO:0000256" key="4">
    <source>
        <dbReference type="ARBA" id="ARBA00023163"/>
    </source>
</evidence>
<dbReference type="RefSeq" id="WP_111180719.1">
    <property type="nucleotide sequence ID" value="NZ_POUD01000085.1"/>
</dbReference>
<dbReference type="GO" id="GO:0006352">
    <property type="term" value="P:DNA-templated transcription initiation"/>
    <property type="evidence" value="ECO:0007669"/>
    <property type="project" value="InterPro"/>
</dbReference>